<evidence type="ECO:0000259" key="5">
    <source>
        <dbReference type="Pfam" id="PF00884"/>
    </source>
</evidence>
<evidence type="ECO:0000256" key="4">
    <source>
        <dbReference type="ARBA" id="ARBA00022837"/>
    </source>
</evidence>
<accession>A0A7Z2GAQ9</accession>
<keyword evidence="3 6" id="KW-0378">Hydrolase</keyword>
<keyword evidence="2" id="KW-0479">Metal-binding</keyword>
<name>A0A7Z2GAQ9_9BURK</name>
<comment type="similarity">
    <text evidence="1">Belongs to the sulfatase family.</text>
</comment>
<dbReference type="KEGG" id="pacp:FAZ97_22830"/>
<proteinExistence type="inferred from homology"/>
<dbReference type="PROSITE" id="PS00523">
    <property type="entry name" value="SULFATASE_1"/>
    <property type="match status" value="1"/>
</dbReference>
<protein>
    <submittedName>
        <fullName evidence="6">Sulfatase-like hydrolase/transferase</fullName>
    </submittedName>
</protein>
<keyword evidence="4" id="KW-0106">Calcium</keyword>
<evidence type="ECO:0000256" key="2">
    <source>
        <dbReference type="ARBA" id="ARBA00022723"/>
    </source>
</evidence>
<dbReference type="InterPro" id="IPR024607">
    <property type="entry name" value="Sulfatase_CS"/>
</dbReference>
<reference evidence="6 7" key="1">
    <citation type="submission" date="2019-12" db="EMBL/GenBank/DDBJ databases">
        <title>Paraburkholderia acidiphila 7Q-K02 sp. nov and Paraburkholderia acidisoli DHF22 sp. nov., two strains isolated from forest soil.</title>
        <authorList>
            <person name="Gao Z."/>
            <person name="Qiu L."/>
        </authorList>
    </citation>
    <scope>NUCLEOTIDE SEQUENCE [LARGE SCALE GENOMIC DNA]</scope>
    <source>
        <strain evidence="6 7">7Q-K02</strain>
    </source>
</reference>
<evidence type="ECO:0000313" key="6">
    <source>
        <dbReference type="EMBL" id="QGZ58109.1"/>
    </source>
</evidence>
<dbReference type="OrthoDB" id="9766107at2"/>
<dbReference type="AlphaFoldDB" id="A0A7Z2GAQ9"/>
<dbReference type="InterPro" id="IPR000917">
    <property type="entry name" value="Sulfatase_N"/>
</dbReference>
<dbReference type="Pfam" id="PF00884">
    <property type="entry name" value="Sulfatase"/>
    <property type="match status" value="1"/>
</dbReference>
<dbReference type="GO" id="GO:0016740">
    <property type="term" value="F:transferase activity"/>
    <property type="evidence" value="ECO:0007669"/>
    <property type="project" value="UniProtKB-KW"/>
</dbReference>
<dbReference type="InterPro" id="IPR017850">
    <property type="entry name" value="Alkaline_phosphatase_core_sf"/>
</dbReference>
<dbReference type="SUPFAM" id="SSF53649">
    <property type="entry name" value="Alkaline phosphatase-like"/>
    <property type="match status" value="1"/>
</dbReference>
<dbReference type="PANTHER" id="PTHR42693:SF33">
    <property type="entry name" value="ARYLSULFATASE"/>
    <property type="match status" value="1"/>
</dbReference>
<dbReference type="Proteomes" id="UP000434209">
    <property type="component" value="Chromosome 2"/>
</dbReference>
<dbReference type="PANTHER" id="PTHR42693">
    <property type="entry name" value="ARYLSULFATASE FAMILY MEMBER"/>
    <property type="match status" value="1"/>
</dbReference>
<organism evidence="6 7">
    <name type="scientific">Paraburkholderia acidiphila</name>
    <dbReference type="NCBI Taxonomy" id="2571747"/>
    <lineage>
        <taxon>Bacteria</taxon>
        <taxon>Pseudomonadati</taxon>
        <taxon>Pseudomonadota</taxon>
        <taxon>Betaproteobacteria</taxon>
        <taxon>Burkholderiales</taxon>
        <taxon>Burkholderiaceae</taxon>
        <taxon>Paraburkholderia</taxon>
    </lineage>
</organism>
<keyword evidence="6" id="KW-0808">Transferase</keyword>
<sequence length="775" mass="86280">MNASSSPAPLSADPGADFAGHIGATLAVSQPAWTTPRRAPQGSPNVVVILLDDLGYGDFGCYGGEIDTPNIDRLARHGLRFTNYTTVPMCTPARAALLTGKNPHSVGCGWLTHNMPGYPGYRGGEISRDAPTIPELLREAGWSTMAVGKWHNTYDRNLHAAGDRSSWPLQRGFDRFYGFLAAETSYFHPDRMVEGNQLAVTDHYPEGYFATDDHTDRAIGWLAEHRSSAPEKPFFLYLAYQAPHTPLHAKPADLARYHGRYDAGWDAMREQRFKRQREMALIEPNAEMSPRNPGVPAWDELDAEQRALYARYMEVYAALVDNVDQNVGKLLDFLESTGQLDNTLILITSDNGANSIGGPTGVANLQDRRQGFGEDPLVLRTLLEQNRVGSEDTYAAYPSGWTQVSNTPYRYYKRTPMAGGIRVPFIAHWPKGIDGNEMPRRQWIHVTDILPTLLELTGIDYPALFNGYRTRHMDGTSFAAMLDDPEAPQRRDRQYYELQGNRGYISGSWKIVSLQAPSQPANLNNWMLFDLANDPAEIRDLAAERPDVLNRVIAEFEAEASANYVYPLDTRDERRALTLPPHELEDASTPRDFYRAAQTISSVIVSPLIADRDFTLRAKFDYAPGDEGVIFAMGDRFAGMVAYVMDGALCFIYQLWYRPIELAPIALEAGSQEFVLHYSALGQRRGRGEFQLNGAPVREAVDLSPTFVRVASGGMDVGINRRQPVSERYAHRGTFSYSGKIGAIRLEPGAHAHDTPVVVDEAAVQARMRASRADR</sequence>
<evidence type="ECO:0000313" key="7">
    <source>
        <dbReference type="Proteomes" id="UP000434209"/>
    </source>
</evidence>
<dbReference type="CDD" id="cd16025">
    <property type="entry name" value="PAS_like"/>
    <property type="match status" value="1"/>
</dbReference>
<dbReference type="EMBL" id="CP046910">
    <property type="protein sequence ID" value="QGZ58109.1"/>
    <property type="molecule type" value="Genomic_DNA"/>
</dbReference>
<dbReference type="InterPro" id="IPR050738">
    <property type="entry name" value="Sulfatase"/>
</dbReference>
<evidence type="ECO:0000256" key="1">
    <source>
        <dbReference type="ARBA" id="ARBA00008779"/>
    </source>
</evidence>
<dbReference type="Gene3D" id="3.40.720.10">
    <property type="entry name" value="Alkaline Phosphatase, subunit A"/>
    <property type="match status" value="1"/>
</dbReference>
<dbReference type="Gene3D" id="3.30.1120.10">
    <property type="match status" value="1"/>
</dbReference>
<dbReference type="GO" id="GO:0004065">
    <property type="term" value="F:arylsulfatase activity"/>
    <property type="evidence" value="ECO:0007669"/>
    <property type="project" value="TreeGrafter"/>
</dbReference>
<evidence type="ECO:0000256" key="3">
    <source>
        <dbReference type="ARBA" id="ARBA00022801"/>
    </source>
</evidence>
<gene>
    <name evidence="6" type="ORF">FAZ97_22830</name>
</gene>
<dbReference type="GO" id="GO:0046872">
    <property type="term" value="F:metal ion binding"/>
    <property type="evidence" value="ECO:0007669"/>
    <property type="project" value="UniProtKB-KW"/>
</dbReference>
<feature type="domain" description="Sulfatase N-terminal" evidence="5">
    <location>
        <begin position="44"/>
        <end position="459"/>
    </location>
</feature>
<keyword evidence="7" id="KW-1185">Reference proteome</keyword>